<dbReference type="Pfam" id="PF25806">
    <property type="entry name" value="RHH_ERCC6L2"/>
    <property type="match status" value="1"/>
</dbReference>
<dbReference type="InterPro" id="IPR038718">
    <property type="entry name" value="SNF2-like_sf"/>
</dbReference>
<reference evidence="10" key="1">
    <citation type="journal article" date="2013" name="Genome Announc.">
        <title>Draft genome sequence of the grapevine dieback fungus Eutypa lata UCR-EL1.</title>
        <authorList>
            <person name="Blanco-Ulate B."/>
            <person name="Rolshausen P.E."/>
            <person name="Cantu D."/>
        </authorList>
    </citation>
    <scope>NUCLEOTIDE SEQUENCE [LARGE SCALE GENOMIC DNA]</scope>
    <source>
        <strain evidence="10">UCR-EL1</strain>
    </source>
</reference>
<dbReference type="InterPro" id="IPR027417">
    <property type="entry name" value="P-loop_NTPase"/>
</dbReference>
<keyword evidence="5" id="KW-0539">Nucleus</keyword>
<evidence type="ECO:0000256" key="4">
    <source>
        <dbReference type="ARBA" id="ARBA00022840"/>
    </source>
</evidence>
<feature type="compositionally biased region" description="Basic and acidic residues" evidence="6">
    <location>
        <begin position="980"/>
        <end position="989"/>
    </location>
</feature>
<evidence type="ECO:0000256" key="1">
    <source>
        <dbReference type="ARBA" id="ARBA00004123"/>
    </source>
</evidence>
<dbReference type="SMART" id="SM00487">
    <property type="entry name" value="DEXDc"/>
    <property type="match status" value="1"/>
</dbReference>
<dbReference type="GO" id="GO:0005524">
    <property type="term" value="F:ATP binding"/>
    <property type="evidence" value="ECO:0007669"/>
    <property type="project" value="InterPro"/>
</dbReference>
<dbReference type="PROSITE" id="PS51192">
    <property type="entry name" value="HELICASE_ATP_BIND_1"/>
    <property type="match status" value="1"/>
</dbReference>
<dbReference type="Gene3D" id="3.40.50.10810">
    <property type="entry name" value="Tandem AAA-ATPase domain"/>
    <property type="match status" value="1"/>
</dbReference>
<evidence type="ECO:0000256" key="3">
    <source>
        <dbReference type="ARBA" id="ARBA00022801"/>
    </source>
</evidence>
<dbReference type="eggNOG" id="KOG0387">
    <property type="taxonomic scope" value="Eukaryota"/>
</dbReference>
<dbReference type="Gene3D" id="3.40.50.300">
    <property type="entry name" value="P-loop containing nucleotide triphosphate hydrolases"/>
    <property type="match status" value="1"/>
</dbReference>
<evidence type="ECO:0000256" key="6">
    <source>
        <dbReference type="SAM" id="MobiDB-lite"/>
    </source>
</evidence>
<feature type="region of interest" description="Disordered" evidence="6">
    <location>
        <begin position="1"/>
        <end position="35"/>
    </location>
</feature>
<dbReference type="PROSITE" id="PS51194">
    <property type="entry name" value="HELICASE_CTER"/>
    <property type="match status" value="1"/>
</dbReference>
<protein>
    <submittedName>
        <fullName evidence="9">Putative dna excision repair protein</fullName>
    </submittedName>
</protein>
<feature type="domain" description="Helicase ATP-binding" evidence="7">
    <location>
        <begin position="187"/>
        <end position="367"/>
    </location>
</feature>
<evidence type="ECO:0000259" key="8">
    <source>
        <dbReference type="PROSITE" id="PS51194"/>
    </source>
</evidence>
<feature type="compositionally biased region" description="Low complexity" evidence="6">
    <location>
        <begin position="1"/>
        <end position="10"/>
    </location>
</feature>
<keyword evidence="3" id="KW-0378">Hydrolase</keyword>
<dbReference type="EMBL" id="KB705573">
    <property type="protein sequence ID" value="EMR71820.1"/>
    <property type="molecule type" value="Genomic_DNA"/>
</dbReference>
<dbReference type="InterPro" id="IPR000330">
    <property type="entry name" value="SNF2_N"/>
</dbReference>
<dbReference type="PANTHER" id="PTHR45629">
    <property type="entry name" value="SNF2/RAD54 FAMILY MEMBER"/>
    <property type="match status" value="1"/>
</dbReference>
<evidence type="ECO:0000313" key="9">
    <source>
        <dbReference type="EMBL" id="EMR71820.1"/>
    </source>
</evidence>
<dbReference type="HOGENOM" id="CLU_000315_4_0_1"/>
<dbReference type="InterPro" id="IPR029256">
    <property type="entry name" value="Heliccase-ass-bd"/>
</dbReference>
<dbReference type="InterPro" id="IPR057931">
    <property type="entry name" value="RHH_ERCC6L2"/>
</dbReference>
<feature type="compositionally biased region" description="Basic residues" evidence="6">
    <location>
        <begin position="63"/>
        <end position="78"/>
    </location>
</feature>
<dbReference type="SUPFAM" id="SSF52540">
    <property type="entry name" value="P-loop containing nucleoside triphosphate hydrolases"/>
    <property type="match status" value="2"/>
</dbReference>
<dbReference type="GO" id="GO:0016787">
    <property type="term" value="F:hydrolase activity"/>
    <property type="evidence" value="ECO:0007669"/>
    <property type="project" value="UniProtKB-KW"/>
</dbReference>
<dbReference type="GO" id="GO:0005634">
    <property type="term" value="C:nucleus"/>
    <property type="evidence" value="ECO:0007669"/>
    <property type="project" value="UniProtKB-SubCell"/>
</dbReference>
<dbReference type="InterPro" id="IPR049730">
    <property type="entry name" value="SNF2/RAD54-like_C"/>
</dbReference>
<dbReference type="STRING" id="1287681.M7TYQ0"/>
<dbReference type="PANTHER" id="PTHR45629:SF7">
    <property type="entry name" value="DNA EXCISION REPAIR PROTEIN ERCC-6-RELATED"/>
    <property type="match status" value="1"/>
</dbReference>
<dbReference type="FunFam" id="3.40.50.10810:FF:000019">
    <property type="entry name" value="DNA excision repair protein ERCC-6-like 2 isoform X1"/>
    <property type="match status" value="1"/>
</dbReference>
<dbReference type="AlphaFoldDB" id="M7TYQ0"/>
<feature type="region of interest" description="Disordered" evidence="6">
    <location>
        <begin position="960"/>
        <end position="1043"/>
    </location>
</feature>
<comment type="subcellular location">
    <subcellularLocation>
        <location evidence="1">Nucleus</location>
    </subcellularLocation>
</comment>
<feature type="domain" description="Helicase C-terminal" evidence="8">
    <location>
        <begin position="558"/>
        <end position="712"/>
    </location>
</feature>
<accession>M7TYQ0</accession>
<keyword evidence="2" id="KW-0547">Nucleotide-binding</keyword>
<sequence>MGPSSDSITISDDDSSRPVHASKRKRKVDTAINTDWSDDLDNEYEAFKKRKKAPQKPASKATGKGKGRAVSRKRRKAKKNWEAEEVSDEVSEELPEYIVERRKIFDEQRQILREGGLCLPPDYSDIYFSDDEKLEHLEEKPQFDERSGIKPCHDYKDIVLESSAGIIPASIAQYLRDYQIEGVRFLHELFVYQKGGILGDDMGLGKTVQIAAFLTAAFGKTGDKRDAKRMRKYRRQKAKDEWYPRALIICPGSLTQNWKNELDRWGWWVADLYHGAGKDDVLDTARAGRLEIMITTYGTYKNHSGQINRVPWDVVVADECHCIKDSRADVTVEMNKVNALCRIGLTGTAIQNRYEELWTLLNWTNLEQFGTISDWRHTICKPLTIGQSHDATLQQLSEARKTAIKLRDNLLPRFFLRRMKSLIADQLPKKSDKVVFCPLSDLQREAYENILRSKLVEFVKTAYDECDCGSGSKRGWCCYEANQEGESWKSFVFPIIMSLQKLSSHFNLIIPKTGDDTVKQRRELRFLQAAMPDRWQEYYAKRESLLDQANPEFCGKWKILRKLLKLWHDSGDKVLVFSHSVRLLRILQHLFSNTSYSVSYLDGAMSYEERQTTVDNFNSDPNQFAFLISTKAGGVGLNITSANKVVIMDPHWNPSYDLQAQDRAYRIGQTRDVDVFRFISTGTIEEITYARQIYKQQQANIGYSASNERRYFKGVQQDSSRKGEIFGIQNLLTFHGDQVVLRDIVNKTNVAEARAGVHLMEIDMDKAVEDEDDQFIKKEEGKHDKGGGLEQLSTMLTINKKGIPDAKADRNKKQTDVVQAILASAGVEYTHENSEVVGTSKIEDELSRQAALVTSQEDGGYEYTMSLIAGRALFYNSQDAEASSGGGDPVATPRPFEYEFNPPEDVMRRQFCTMAQTFGFSGAVEFALAVEGMTQEQRRNCLDLFYRKRVEKLKERGDIVQAPQATKSEETESSGSVDGTAKESLVKIEDGDDDSTVASASEEERGEVDVKREEGEEEGEKTPVATTPKVKAEPKDEDESPGLIIGNLAVVAPNVKSEGDDVQVKVEGDGEGPSVCVWLSDDETDDEL</sequence>
<dbReference type="InterPro" id="IPR001650">
    <property type="entry name" value="Helicase_C-like"/>
</dbReference>
<gene>
    <name evidence="9" type="ORF">UCREL1_1128</name>
</gene>
<dbReference type="InterPro" id="IPR014001">
    <property type="entry name" value="Helicase_ATP-bd"/>
</dbReference>
<dbReference type="Pfam" id="PF14773">
    <property type="entry name" value="VIGSSK"/>
    <property type="match status" value="1"/>
</dbReference>
<dbReference type="SMART" id="SM00490">
    <property type="entry name" value="HELICc"/>
    <property type="match status" value="1"/>
</dbReference>
<dbReference type="Proteomes" id="UP000012174">
    <property type="component" value="Unassembled WGS sequence"/>
</dbReference>
<dbReference type="InterPro" id="IPR050496">
    <property type="entry name" value="SNF2_RAD54_helicase_repair"/>
</dbReference>
<name>M7TYQ0_EUTLA</name>
<evidence type="ECO:0000259" key="7">
    <source>
        <dbReference type="PROSITE" id="PS51192"/>
    </source>
</evidence>
<feature type="region of interest" description="Disordered" evidence="6">
    <location>
        <begin position="47"/>
        <end position="81"/>
    </location>
</feature>
<keyword evidence="4" id="KW-0067">ATP-binding</keyword>
<dbReference type="OMA" id="IMITTYD"/>
<dbReference type="Pfam" id="PF00271">
    <property type="entry name" value="Helicase_C"/>
    <property type="match status" value="1"/>
</dbReference>
<organism evidence="9 10">
    <name type="scientific">Eutypa lata (strain UCR-EL1)</name>
    <name type="common">Grapevine dieback disease fungus</name>
    <name type="synonym">Eutypa armeniacae</name>
    <dbReference type="NCBI Taxonomy" id="1287681"/>
    <lineage>
        <taxon>Eukaryota</taxon>
        <taxon>Fungi</taxon>
        <taxon>Dikarya</taxon>
        <taxon>Ascomycota</taxon>
        <taxon>Pezizomycotina</taxon>
        <taxon>Sordariomycetes</taxon>
        <taxon>Xylariomycetidae</taxon>
        <taxon>Xylariales</taxon>
        <taxon>Diatrypaceae</taxon>
        <taxon>Eutypa</taxon>
    </lineage>
</organism>
<evidence type="ECO:0000313" key="10">
    <source>
        <dbReference type="Proteomes" id="UP000012174"/>
    </source>
</evidence>
<feature type="region of interest" description="Disordered" evidence="6">
    <location>
        <begin position="1064"/>
        <end position="1088"/>
    </location>
</feature>
<evidence type="ECO:0000256" key="2">
    <source>
        <dbReference type="ARBA" id="ARBA00022741"/>
    </source>
</evidence>
<evidence type="ECO:0000256" key="5">
    <source>
        <dbReference type="ARBA" id="ARBA00023242"/>
    </source>
</evidence>
<dbReference type="OrthoDB" id="413460at2759"/>
<dbReference type="CDD" id="cd18793">
    <property type="entry name" value="SF2_C_SNF"/>
    <property type="match status" value="1"/>
</dbReference>
<proteinExistence type="predicted"/>
<keyword evidence="10" id="KW-1185">Reference proteome</keyword>
<dbReference type="Pfam" id="PF00176">
    <property type="entry name" value="SNF2-rel_dom"/>
    <property type="match status" value="1"/>
</dbReference>
<dbReference type="KEGG" id="ela:UCREL1_1128"/>